<evidence type="ECO:0000313" key="3">
    <source>
        <dbReference type="Proteomes" id="UP000192521"/>
    </source>
</evidence>
<evidence type="ECO:0000313" key="2">
    <source>
        <dbReference type="EMBL" id="ORJ47984.1"/>
    </source>
</evidence>
<accession>A0ABX3U987</accession>
<keyword evidence="1" id="KW-1133">Transmembrane helix</keyword>
<feature type="transmembrane region" description="Helical" evidence="1">
    <location>
        <begin position="12"/>
        <end position="32"/>
    </location>
</feature>
<organism evidence="2 3">
    <name type="scientific">Kluyvera intermedia</name>
    <name type="common">Enterobacter intermedius</name>
    <dbReference type="NCBI Taxonomy" id="61648"/>
    <lineage>
        <taxon>Bacteria</taxon>
        <taxon>Pseudomonadati</taxon>
        <taxon>Pseudomonadota</taxon>
        <taxon>Gammaproteobacteria</taxon>
        <taxon>Enterobacterales</taxon>
        <taxon>Enterobacteriaceae</taxon>
        <taxon>Kluyvera</taxon>
    </lineage>
</organism>
<feature type="transmembrane region" description="Helical" evidence="1">
    <location>
        <begin position="90"/>
        <end position="111"/>
    </location>
</feature>
<proteinExistence type="predicted"/>
<sequence length="119" mass="13106">MFDLINDIYNFVIGFGEGVIFITLLYGLYVLLSKDSDYGSVMYHLLAIAFLMLVVVSPQIFHLFSGSNPGDVLAEGVNRSGLLPNPSQSVGSLVMGKLLGSVVGCILTQFLRVRFDQRW</sequence>
<name>A0ABX3U987_KLUIN</name>
<comment type="caution">
    <text evidence="2">The sequence shown here is derived from an EMBL/GenBank/DDBJ whole genome shotgun (WGS) entry which is preliminary data.</text>
</comment>
<feature type="transmembrane region" description="Helical" evidence="1">
    <location>
        <begin position="44"/>
        <end position="64"/>
    </location>
</feature>
<keyword evidence="3" id="KW-1185">Reference proteome</keyword>
<evidence type="ECO:0000256" key="1">
    <source>
        <dbReference type="SAM" id="Phobius"/>
    </source>
</evidence>
<keyword evidence="1" id="KW-0472">Membrane</keyword>
<gene>
    <name evidence="2" type="ORF">B2M27_23160</name>
</gene>
<protein>
    <submittedName>
        <fullName evidence="2">Uncharacterized protein</fullName>
    </submittedName>
</protein>
<dbReference type="EMBL" id="MWPR01000053">
    <property type="protein sequence ID" value="ORJ47984.1"/>
    <property type="molecule type" value="Genomic_DNA"/>
</dbReference>
<keyword evidence="1" id="KW-0812">Transmembrane</keyword>
<reference evidence="2 3" key="1">
    <citation type="submission" date="2017-02" db="EMBL/GenBank/DDBJ databases">
        <title>Draft genome sequence of a Kluyvera intermedia isolate from a patient with a pancreatic abscess.</title>
        <authorList>
            <person name="Thele R."/>
        </authorList>
    </citation>
    <scope>NUCLEOTIDE SEQUENCE [LARGE SCALE GENOMIC DNA]</scope>
    <source>
        <strain evidence="2 3">FOSA7093</strain>
    </source>
</reference>
<dbReference type="Proteomes" id="UP000192521">
    <property type="component" value="Unassembled WGS sequence"/>
</dbReference>
<dbReference type="RefSeq" id="WP_085007427.1">
    <property type="nucleotide sequence ID" value="NZ_MWPR01000053.1"/>
</dbReference>